<dbReference type="EMBL" id="UINC01008244">
    <property type="protein sequence ID" value="SVA37140.1"/>
    <property type="molecule type" value="Genomic_DNA"/>
</dbReference>
<keyword evidence="1" id="KW-0175">Coiled coil</keyword>
<protein>
    <recommendedName>
        <fullName evidence="3">Exonuclease SbcC</fullName>
    </recommendedName>
</protein>
<proteinExistence type="predicted"/>
<gene>
    <name evidence="2" type="ORF">METZ01_LOCUS89994</name>
</gene>
<evidence type="ECO:0000256" key="1">
    <source>
        <dbReference type="SAM" id="Coils"/>
    </source>
</evidence>
<evidence type="ECO:0008006" key="3">
    <source>
        <dbReference type="Google" id="ProtNLM"/>
    </source>
</evidence>
<sequence length="427" mass="49283">MVFGWGKKKTQQYEEDITSREKEIFLSEIPDIIKQLKSIKEKTVISETGIFRNKIKSNCDSILKTVGDFEHASIKSEDLDPHLYTILQRGKKQVVSTIKQECTVNFPDIISLNEVQTFHKISTRMLKKIGDMVGRQSTVLHTLANKFANRLKDDLTNLKDGNDEIQTLIDNHINFEDKTKEILENIDKYNQSEKSVVVMNNNQKQMKKNMKDLSSAIQHDMDEIESIKSSKEYTNFSKVQEDIGNLSVGMYKIKNDIEIQFTKISRPLNKYVYITSLGKSEKKLLEDLANNPFDIISKTSKQDVTKILELVRNSVQSGAVSVKDVNKSLLHIDETLEKLDSFLRKISEHNQLKDNLENDLKNYNFENLRQNESKLRKHQDGKLKTESKIESLHVEIDNVNESLPNQIKFIETSLNKISPILYSIKLE</sequence>
<name>A0A381V9V8_9ZZZZ</name>
<feature type="coiled-coil region" evidence="1">
    <location>
        <begin position="339"/>
        <end position="373"/>
    </location>
</feature>
<accession>A0A381V9V8</accession>
<organism evidence="2">
    <name type="scientific">marine metagenome</name>
    <dbReference type="NCBI Taxonomy" id="408172"/>
    <lineage>
        <taxon>unclassified sequences</taxon>
        <taxon>metagenomes</taxon>
        <taxon>ecological metagenomes</taxon>
    </lineage>
</organism>
<evidence type="ECO:0000313" key="2">
    <source>
        <dbReference type="EMBL" id="SVA37140.1"/>
    </source>
</evidence>
<reference evidence="2" key="1">
    <citation type="submission" date="2018-05" db="EMBL/GenBank/DDBJ databases">
        <authorList>
            <person name="Lanie J.A."/>
            <person name="Ng W.-L."/>
            <person name="Kazmierczak K.M."/>
            <person name="Andrzejewski T.M."/>
            <person name="Davidsen T.M."/>
            <person name="Wayne K.J."/>
            <person name="Tettelin H."/>
            <person name="Glass J.I."/>
            <person name="Rusch D."/>
            <person name="Podicherti R."/>
            <person name="Tsui H.-C.T."/>
            <person name="Winkler M.E."/>
        </authorList>
    </citation>
    <scope>NUCLEOTIDE SEQUENCE</scope>
</reference>
<dbReference type="AlphaFoldDB" id="A0A381V9V8"/>